<feature type="compositionally biased region" description="Basic and acidic residues" evidence="8">
    <location>
        <begin position="67"/>
        <end position="76"/>
    </location>
</feature>
<organism evidence="10 11">
    <name type="scientific">Oxylabes madagascariensis</name>
    <name type="common">white-throated Oxylabes</name>
    <dbReference type="NCBI Taxonomy" id="98144"/>
    <lineage>
        <taxon>Eukaryota</taxon>
        <taxon>Metazoa</taxon>
        <taxon>Chordata</taxon>
        <taxon>Craniata</taxon>
        <taxon>Vertebrata</taxon>
        <taxon>Euteleostomi</taxon>
        <taxon>Archelosauria</taxon>
        <taxon>Archosauria</taxon>
        <taxon>Dinosauria</taxon>
        <taxon>Saurischia</taxon>
        <taxon>Theropoda</taxon>
        <taxon>Coelurosauria</taxon>
        <taxon>Aves</taxon>
        <taxon>Neognathae</taxon>
        <taxon>Neoaves</taxon>
        <taxon>Telluraves</taxon>
        <taxon>Australaves</taxon>
        <taxon>Passeriformes</taxon>
        <taxon>Sylvioidea</taxon>
        <taxon>Timaliidae</taxon>
        <taxon>Oxylabes</taxon>
    </lineage>
</organism>
<protein>
    <recommendedName>
        <fullName evidence="2">non-specific serine/threonine protein kinase</fullName>
        <ecNumber evidence="2">2.7.11.1</ecNumber>
    </recommendedName>
</protein>
<feature type="region of interest" description="Disordered" evidence="8">
    <location>
        <begin position="33"/>
        <end position="206"/>
    </location>
</feature>
<dbReference type="GO" id="GO:0005524">
    <property type="term" value="F:ATP binding"/>
    <property type="evidence" value="ECO:0007669"/>
    <property type="project" value="UniProtKB-KW"/>
</dbReference>
<name>A0A7L2QWQ0_9PASS</name>
<reference evidence="10 11" key="1">
    <citation type="submission" date="2019-09" db="EMBL/GenBank/DDBJ databases">
        <title>Bird 10,000 Genomes (B10K) Project - Family phase.</title>
        <authorList>
            <person name="Zhang G."/>
        </authorList>
    </citation>
    <scope>NUCLEOTIDE SEQUENCE [LARGE SCALE GENOMIC DNA]</scope>
    <source>
        <strain evidence="10">B10K-DU-002-81</strain>
    </source>
</reference>
<dbReference type="PROSITE" id="PS51285">
    <property type="entry name" value="AGC_KINASE_CTER"/>
    <property type="match status" value="1"/>
</dbReference>
<dbReference type="InterPro" id="IPR000961">
    <property type="entry name" value="AGC-kinase_C"/>
</dbReference>
<dbReference type="GO" id="GO:0004674">
    <property type="term" value="F:protein serine/threonine kinase activity"/>
    <property type="evidence" value="ECO:0007669"/>
    <property type="project" value="UniProtKB-KW"/>
</dbReference>
<feature type="compositionally biased region" description="Low complexity" evidence="8">
    <location>
        <begin position="110"/>
        <end position="140"/>
    </location>
</feature>
<evidence type="ECO:0000256" key="5">
    <source>
        <dbReference type="ARBA" id="ARBA00022741"/>
    </source>
</evidence>
<keyword evidence="5" id="KW-0547">Nucleotide-binding</keyword>
<keyword evidence="3" id="KW-0723">Serine/threonine-protein kinase</keyword>
<evidence type="ECO:0000313" key="10">
    <source>
        <dbReference type="EMBL" id="NXS00447.1"/>
    </source>
</evidence>
<dbReference type="Proteomes" id="UP000570288">
    <property type="component" value="Unassembled WGS sequence"/>
</dbReference>
<feature type="domain" description="AGC-kinase C-terminal" evidence="9">
    <location>
        <begin position="13"/>
        <end position="92"/>
    </location>
</feature>
<feature type="compositionally biased region" description="Basic and acidic residues" evidence="8">
    <location>
        <begin position="154"/>
        <end position="172"/>
    </location>
</feature>
<accession>A0A7L2QWQ0</accession>
<gene>
    <name evidence="10" type="primary">Mast4</name>
    <name evidence="10" type="ORF">OXYMAD_R09689</name>
</gene>
<evidence type="ECO:0000256" key="6">
    <source>
        <dbReference type="ARBA" id="ARBA00022777"/>
    </source>
</evidence>
<feature type="compositionally biased region" description="Basic and acidic residues" evidence="8">
    <location>
        <begin position="87"/>
        <end position="104"/>
    </location>
</feature>
<evidence type="ECO:0000256" key="4">
    <source>
        <dbReference type="ARBA" id="ARBA00022679"/>
    </source>
</evidence>
<dbReference type="InterPro" id="IPR050236">
    <property type="entry name" value="Ser_Thr_kinase_AGC"/>
</dbReference>
<feature type="compositionally biased region" description="Low complexity" evidence="8">
    <location>
        <begin position="188"/>
        <end position="206"/>
    </location>
</feature>
<dbReference type="EC" id="2.7.11.1" evidence="2"/>
<dbReference type="PANTHER" id="PTHR24356">
    <property type="entry name" value="SERINE/THREONINE-PROTEIN KINASE"/>
    <property type="match status" value="1"/>
</dbReference>
<evidence type="ECO:0000259" key="9">
    <source>
        <dbReference type="PROSITE" id="PS51285"/>
    </source>
</evidence>
<feature type="non-terminal residue" evidence="10">
    <location>
        <position position="1"/>
    </location>
</feature>
<keyword evidence="6 10" id="KW-0418">Kinase</keyword>
<evidence type="ECO:0000256" key="3">
    <source>
        <dbReference type="ARBA" id="ARBA00022527"/>
    </source>
</evidence>
<dbReference type="GO" id="GO:0007010">
    <property type="term" value="P:cytoskeleton organization"/>
    <property type="evidence" value="ECO:0007669"/>
    <property type="project" value="TreeGrafter"/>
</dbReference>
<keyword evidence="7" id="KW-0067">ATP-binding</keyword>
<feature type="non-terminal residue" evidence="10">
    <location>
        <position position="206"/>
    </location>
</feature>
<evidence type="ECO:0000256" key="1">
    <source>
        <dbReference type="ARBA" id="ARBA00009903"/>
    </source>
</evidence>
<comment type="caution">
    <text evidence="10">The sequence shown here is derived from an EMBL/GenBank/DDBJ whole genome shotgun (WGS) entry which is preliminary data.</text>
</comment>
<evidence type="ECO:0000256" key="8">
    <source>
        <dbReference type="SAM" id="MobiDB-lite"/>
    </source>
</evidence>
<dbReference type="GO" id="GO:0035556">
    <property type="term" value="P:intracellular signal transduction"/>
    <property type="evidence" value="ECO:0007669"/>
    <property type="project" value="TreeGrafter"/>
</dbReference>
<keyword evidence="11" id="KW-1185">Reference proteome</keyword>
<evidence type="ECO:0000313" key="11">
    <source>
        <dbReference type="Proteomes" id="UP000570288"/>
    </source>
</evidence>
<comment type="similarity">
    <text evidence="1">Belongs to the protein kinase superfamily. AGC Ser/Thr protein kinase family.</text>
</comment>
<dbReference type="Gene3D" id="1.10.510.10">
    <property type="entry name" value="Transferase(Phosphotransferase) domain 1"/>
    <property type="match status" value="1"/>
</dbReference>
<evidence type="ECO:0000256" key="2">
    <source>
        <dbReference type="ARBA" id="ARBA00012513"/>
    </source>
</evidence>
<dbReference type="Gene3D" id="3.30.200.20">
    <property type="entry name" value="Phosphorylase Kinase, domain 1"/>
    <property type="match status" value="1"/>
</dbReference>
<dbReference type="AlphaFoldDB" id="A0A7L2QWQ0"/>
<dbReference type="PANTHER" id="PTHR24356:SF414">
    <property type="entry name" value="NON-SPECIFIC SERINE_THREONINE PROTEIN KINASE"/>
    <property type="match status" value="1"/>
</dbReference>
<evidence type="ECO:0000256" key="7">
    <source>
        <dbReference type="ARBA" id="ARBA00022840"/>
    </source>
</evidence>
<keyword evidence="4" id="KW-0808">Transferase</keyword>
<dbReference type="EMBL" id="VYZR01070393">
    <property type="protein sequence ID" value="NXS00447.1"/>
    <property type="molecule type" value="Genomic_DNA"/>
</dbReference>
<sequence length="206" mass="22729">GGAYEVKQHQFFRSLDWNSLLRQKAEFIPQLESEDDTSYFDSRSESVDSMDNSSKPAGEVASHMARQRLESTEKKKISGKVFSSIDRVTHIQGEEKEDAGDKTKTVALPSVESLSWSSEYSEIQQVSTSISSETDSSQQQRSSGLLPKLSVSAEGEHDESTSSRGPREEQEKSAFVSDEIVQDEPEVTTPASTISSSTLSGSWHLD</sequence>
<proteinExistence type="inferred from homology"/>
<dbReference type="OrthoDB" id="10070999at2759"/>